<dbReference type="KEGG" id="cle:Clole_2588"/>
<feature type="transmembrane region" description="Helical" evidence="7">
    <location>
        <begin position="12"/>
        <end position="32"/>
    </location>
</feature>
<dbReference type="InterPro" id="IPR051393">
    <property type="entry name" value="ABC_transporter_permease"/>
</dbReference>
<dbReference type="Gene3D" id="1.10.3720.10">
    <property type="entry name" value="MetI-like"/>
    <property type="match status" value="1"/>
</dbReference>
<dbReference type="STRING" id="642492.Clole_2588"/>
<dbReference type="Pfam" id="PF00528">
    <property type="entry name" value="BPD_transp_1"/>
    <property type="match status" value="1"/>
</dbReference>
<evidence type="ECO:0000256" key="2">
    <source>
        <dbReference type="ARBA" id="ARBA00022448"/>
    </source>
</evidence>
<dbReference type="GO" id="GO:0055085">
    <property type="term" value="P:transmembrane transport"/>
    <property type="evidence" value="ECO:0007669"/>
    <property type="project" value="InterPro"/>
</dbReference>
<dbReference type="eggNOG" id="COG1175">
    <property type="taxonomic scope" value="Bacteria"/>
</dbReference>
<dbReference type="CDD" id="cd06261">
    <property type="entry name" value="TM_PBP2"/>
    <property type="match status" value="1"/>
</dbReference>
<evidence type="ECO:0000256" key="1">
    <source>
        <dbReference type="ARBA" id="ARBA00004651"/>
    </source>
</evidence>
<feature type="transmembrane region" description="Helical" evidence="7">
    <location>
        <begin position="106"/>
        <end position="123"/>
    </location>
</feature>
<dbReference type="EMBL" id="CP002582">
    <property type="protein sequence ID" value="ADZ84291.1"/>
    <property type="molecule type" value="Genomic_DNA"/>
</dbReference>
<comment type="subcellular location">
    <subcellularLocation>
        <location evidence="1 7">Cell membrane</location>
        <topology evidence="1 7">Multi-pass membrane protein</topology>
    </subcellularLocation>
</comment>
<feature type="transmembrane region" description="Helical" evidence="7">
    <location>
        <begin position="261"/>
        <end position="286"/>
    </location>
</feature>
<keyword evidence="5 7" id="KW-1133">Transmembrane helix</keyword>
<dbReference type="Proteomes" id="UP000008467">
    <property type="component" value="Chromosome"/>
</dbReference>
<organism evidence="9 10">
    <name type="scientific">Cellulosilyticum lentocellum (strain ATCC 49066 / DSM 5427 / NCIMB 11756 / RHM5)</name>
    <name type="common">Clostridium lentocellum</name>
    <dbReference type="NCBI Taxonomy" id="642492"/>
    <lineage>
        <taxon>Bacteria</taxon>
        <taxon>Bacillati</taxon>
        <taxon>Bacillota</taxon>
        <taxon>Clostridia</taxon>
        <taxon>Lachnospirales</taxon>
        <taxon>Cellulosilyticaceae</taxon>
        <taxon>Cellulosilyticum</taxon>
    </lineage>
</organism>
<accession>F2JIC5</accession>
<keyword evidence="6 7" id="KW-0472">Membrane</keyword>
<name>F2JIC5_CELLD</name>
<comment type="similarity">
    <text evidence="7">Belongs to the binding-protein-dependent transport system permease family.</text>
</comment>
<evidence type="ECO:0000256" key="3">
    <source>
        <dbReference type="ARBA" id="ARBA00022475"/>
    </source>
</evidence>
<feature type="domain" description="ABC transmembrane type-1" evidence="8">
    <location>
        <begin position="68"/>
        <end position="282"/>
    </location>
</feature>
<keyword evidence="3" id="KW-1003">Cell membrane</keyword>
<gene>
    <name evidence="9" type="ordered locus">Clole_2588</name>
</gene>
<keyword evidence="4 7" id="KW-0812">Transmembrane</keyword>
<proteinExistence type="inferred from homology"/>
<dbReference type="RefSeq" id="WP_013657584.1">
    <property type="nucleotide sequence ID" value="NC_015275.1"/>
</dbReference>
<dbReference type="InterPro" id="IPR035906">
    <property type="entry name" value="MetI-like_sf"/>
</dbReference>
<dbReference type="PANTHER" id="PTHR30193:SF37">
    <property type="entry name" value="INNER MEMBRANE ABC TRANSPORTER PERMEASE PROTEIN YCJO"/>
    <property type="match status" value="1"/>
</dbReference>
<evidence type="ECO:0000313" key="10">
    <source>
        <dbReference type="Proteomes" id="UP000008467"/>
    </source>
</evidence>
<dbReference type="AlphaFoldDB" id="F2JIC5"/>
<keyword evidence="2 7" id="KW-0813">Transport</keyword>
<dbReference type="PROSITE" id="PS50928">
    <property type="entry name" value="ABC_TM1"/>
    <property type="match status" value="1"/>
</dbReference>
<evidence type="ECO:0000259" key="8">
    <source>
        <dbReference type="PROSITE" id="PS50928"/>
    </source>
</evidence>
<dbReference type="PANTHER" id="PTHR30193">
    <property type="entry name" value="ABC TRANSPORTER PERMEASE PROTEIN"/>
    <property type="match status" value="1"/>
</dbReference>
<feature type="transmembrane region" description="Helical" evidence="7">
    <location>
        <begin position="213"/>
        <end position="235"/>
    </location>
</feature>
<evidence type="ECO:0000256" key="5">
    <source>
        <dbReference type="ARBA" id="ARBA00022989"/>
    </source>
</evidence>
<sequence>MKSILSDKKAIFIFMFPTLFIMGMIVVVPIFISGYYSLLSWDGIGQGTFIGLKNYKELLCDGRFINSIINSLLFAGLSLVIQLPFSLLIAIVIAQGVKGEKFYRTVYFIPVIISTVVIGQLWQKIYNADYGLLNALLKSIGLGSVAQDWLGQEKTALICSFIPILWQYVGYHMLIMYAGIKGISTEVNEAAVIDGANKVQTAWYITIPLLKPILKVCMTFSLIGALKVFDLIYVLTNGGPFFSTEVPSIYMYTTIFDSFKYGYGSAISIFIIVECLFFTMLLNLAFYRKKEA</sequence>
<reference evidence="9" key="1">
    <citation type="journal article" date="2011" name="J. Bacteriol.">
        <title>Complete genome sequence of the cellulose-degrading bacterium Cellulosilyticum lentocellum.</title>
        <authorList>
            <consortium name="US DOE Joint Genome Institute"/>
            <person name="Miller D.A."/>
            <person name="Suen G."/>
            <person name="Bruce D."/>
            <person name="Copeland A."/>
            <person name="Cheng J.F."/>
            <person name="Detter C."/>
            <person name="Goodwin L.A."/>
            <person name="Han C.S."/>
            <person name="Hauser L.J."/>
            <person name="Land M.L."/>
            <person name="Lapidus A."/>
            <person name="Lucas S."/>
            <person name="Meincke L."/>
            <person name="Pitluck S."/>
            <person name="Tapia R."/>
            <person name="Teshima H."/>
            <person name="Woyke T."/>
            <person name="Fox B.G."/>
            <person name="Angert E.R."/>
            <person name="Currie C.R."/>
        </authorList>
    </citation>
    <scope>NUCLEOTIDE SEQUENCE [LARGE SCALE GENOMIC DNA]</scope>
    <source>
        <strain evidence="9">DSM 5427</strain>
    </source>
</reference>
<evidence type="ECO:0000256" key="7">
    <source>
        <dbReference type="RuleBase" id="RU363032"/>
    </source>
</evidence>
<dbReference type="InterPro" id="IPR000515">
    <property type="entry name" value="MetI-like"/>
</dbReference>
<feature type="transmembrane region" description="Helical" evidence="7">
    <location>
        <begin position="72"/>
        <end position="94"/>
    </location>
</feature>
<evidence type="ECO:0000313" key="9">
    <source>
        <dbReference type="EMBL" id="ADZ84291.1"/>
    </source>
</evidence>
<keyword evidence="10" id="KW-1185">Reference proteome</keyword>
<evidence type="ECO:0000256" key="4">
    <source>
        <dbReference type="ARBA" id="ARBA00022692"/>
    </source>
</evidence>
<evidence type="ECO:0000256" key="6">
    <source>
        <dbReference type="ARBA" id="ARBA00023136"/>
    </source>
</evidence>
<dbReference type="HOGENOM" id="CLU_016047_0_0_9"/>
<dbReference type="SUPFAM" id="SSF161098">
    <property type="entry name" value="MetI-like"/>
    <property type="match status" value="1"/>
</dbReference>
<protein>
    <submittedName>
        <fullName evidence="9">ABC-type transporter, integral membrane subunit</fullName>
    </submittedName>
</protein>
<dbReference type="GO" id="GO:0005886">
    <property type="term" value="C:plasma membrane"/>
    <property type="evidence" value="ECO:0007669"/>
    <property type="project" value="UniProtKB-SubCell"/>
</dbReference>